<evidence type="ECO:0000256" key="3">
    <source>
        <dbReference type="ARBA" id="ARBA00022452"/>
    </source>
</evidence>
<dbReference type="Gene3D" id="2.170.130.10">
    <property type="entry name" value="TonB-dependent receptor, plug domain"/>
    <property type="match status" value="1"/>
</dbReference>
<dbReference type="SUPFAM" id="SSF56935">
    <property type="entry name" value="Porins"/>
    <property type="match status" value="1"/>
</dbReference>
<dbReference type="InterPro" id="IPR012910">
    <property type="entry name" value="Plug_dom"/>
</dbReference>
<dbReference type="NCBIfam" id="TIGR04057">
    <property type="entry name" value="SusC_RagA_signa"/>
    <property type="match status" value="1"/>
</dbReference>
<keyword evidence="10" id="KW-0732">Signal</keyword>
<dbReference type="Pfam" id="PF13715">
    <property type="entry name" value="CarbopepD_reg_2"/>
    <property type="match status" value="1"/>
</dbReference>
<name>H1YDV9_9SPHI</name>
<keyword evidence="6 8" id="KW-0472">Membrane</keyword>
<organism evidence="13 14">
    <name type="scientific">Mucilaginibacter paludis DSM 18603</name>
    <dbReference type="NCBI Taxonomy" id="714943"/>
    <lineage>
        <taxon>Bacteria</taxon>
        <taxon>Pseudomonadati</taxon>
        <taxon>Bacteroidota</taxon>
        <taxon>Sphingobacteriia</taxon>
        <taxon>Sphingobacteriales</taxon>
        <taxon>Sphingobacteriaceae</taxon>
        <taxon>Mucilaginibacter</taxon>
    </lineage>
</organism>
<dbReference type="InterPro" id="IPR039426">
    <property type="entry name" value="TonB-dep_rcpt-like"/>
</dbReference>
<feature type="chain" id="PRO_5003559002" evidence="10">
    <location>
        <begin position="39"/>
        <end position="1186"/>
    </location>
</feature>
<dbReference type="InterPro" id="IPR008969">
    <property type="entry name" value="CarboxyPept-like_regulatory"/>
</dbReference>
<evidence type="ECO:0000256" key="2">
    <source>
        <dbReference type="ARBA" id="ARBA00022448"/>
    </source>
</evidence>
<comment type="similarity">
    <text evidence="8 9">Belongs to the TonB-dependent receptor family.</text>
</comment>
<evidence type="ECO:0000256" key="6">
    <source>
        <dbReference type="ARBA" id="ARBA00023136"/>
    </source>
</evidence>
<dbReference type="Gene3D" id="2.60.40.1120">
    <property type="entry name" value="Carboxypeptidase-like, regulatory domain"/>
    <property type="match status" value="1"/>
</dbReference>
<dbReference type="Gene3D" id="3.55.50.30">
    <property type="match status" value="1"/>
</dbReference>
<dbReference type="eggNOG" id="COG1629">
    <property type="taxonomic scope" value="Bacteria"/>
</dbReference>
<dbReference type="Pfam" id="PF00593">
    <property type="entry name" value="TonB_dep_Rec_b-barrel"/>
    <property type="match status" value="1"/>
</dbReference>
<keyword evidence="4 8" id="KW-0812">Transmembrane</keyword>
<gene>
    <name evidence="13" type="ORF">Mucpa_0096</name>
</gene>
<evidence type="ECO:0000256" key="4">
    <source>
        <dbReference type="ARBA" id="ARBA00022692"/>
    </source>
</evidence>
<evidence type="ECO:0000313" key="13">
    <source>
        <dbReference type="EMBL" id="EHQ24299.1"/>
    </source>
</evidence>
<accession>H1YDV9</accession>
<dbReference type="InterPro" id="IPR023996">
    <property type="entry name" value="TonB-dep_OMP_SusC/RagA"/>
</dbReference>
<dbReference type="SUPFAM" id="SSF49464">
    <property type="entry name" value="Carboxypeptidase regulatory domain-like"/>
    <property type="match status" value="1"/>
</dbReference>
<dbReference type="PROSITE" id="PS52016">
    <property type="entry name" value="TONB_DEPENDENT_REC_3"/>
    <property type="match status" value="1"/>
</dbReference>
<evidence type="ECO:0000259" key="12">
    <source>
        <dbReference type="Pfam" id="PF07715"/>
    </source>
</evidence>
<feature type="signal peptide" evidence="10">
    <location>
        <begin position="1"/>
        <end position="38"/>
    </location>
</feature>
<dbReference type="RefSeq" id="WP_008503836.1">
    <property type="nucleotide sequence ID" value="NZ_CM001403.1"/>
</dbReference>
<dbReference type="Proteomes" id="UP000002774">
    <property type="component" value="Chromosome"/>
</dbReference>
<keyword evidence="3 8" id="KW-1134">Transmembrane beta strand</keyword>
<dbReference type="GO" id="GO:0009279">
    <property type="term" value="C:cell outer membrane"/>
    <property type="evidence" value="ECO:0007669"/>
    <property type="project" value="UniProtKB-SubCell"/>
</dbReference>
<dbReference type="AlphaFoldDB" id="H1YDV9"/>
<evidence type="ECO:0000259" key="11">
    <source>
        <dbReference type="Pfam" id="PF00593"/>
    </source>
</evidence>
<evidence type="ECO:0000256" key="7">
    <source>
        <dbReference type="ARBA" id="ARBA00023237"/>
    </source>
</evidence>
<evidence type="ECO:0000256" key="8">
    <source>
        <dbReference type="PROSITE-ProRule" id="PRU01360"/>
    </source>
</evidence>
<dbReference type="NCBIfam" id="TIGR04056">
    <property type="entry name" value="OMP_RagA_SusC"/>
    <property type="match status" value="1"/>
</dbReference>
<keyword evidence="14" id="KW-1185">Reference proteome</keyword>
<keyword evidence="13" id="KW-0675">Receptor</keyword>
<protein>
    <submittedName>
        <fullName evidence="13">TonB-dependent receptor plug</fullName>
    </submittedName>
</protein>
<feature type="domain" description="TonB-dependent receptor plug" evidence="12">
    <location>
        <begin position="228"/>
        <end position="332"/>
    </location>
</feature>
<proteinExistence type="inferred from homology"/>
<dbReference type="EMBL" id="CM001403">
    <property type="protein sequence ID" value="EHQ24299.1"/>
    <property type="molecule type" value="Genomic_DNA"/>
</dbReference>
<dbReference type="InterPro" id="IPR023997">
    <property type="entry name" value="TonB-dep_OMP_SusC/RagA_CS"/>
</dbReference>
<dbReference type="Pfam" id="PF07715">
    <property type="entry name" value="Plug"/>
    <property type="match status" value="1"/>
</dbReference>
<feature type="domain" description="TonB-dependent receptor-like beta-barrel" evidence="11">
    <location>
        <begin position="563"/>
        <end position="1152"/>
    </location>
</feature>
<dbReference type="PROSITE" id="PS51257">
    <property type="entry name" value="PROKAR_LIPOPROTEIN"/>
    <property type="match status" value="1"/>
</dbReference>
<evidence type="ECO:0000313" key="14">
    <source>
        <dbReference type="Proteomes" id="UP000002774"/>
    </source>
</evidence>
<dbReference type="Gene3D" id="2.40.170.20">
    <property type="entry name" value="TonB-dependent receptor, beta-barrel domain"/>
    <property type="match status" value="1"/>
</dbReference>
<evidence type="ECO:0000256" key="9">
    <source>
        <dbReference type="RuleBase" id="RU003357"/>
    </source>
</evidence>
<dbReference type="InterPro" id="IPR000531">
    <property type="entry name" value="Beta-barrel_TonB"/>
</dbReference>
<keyword evidence="5 9" id="KW-0798">TonB box</keyword>
<dbReference type="STRING" id="714943.Mucpa_0096"/>
<keyword evidence="2 8" id="KW-0813">Transport</keyword>
<dbReference type="InterPro" id="IPR037066">
    <property type="entry name" value="Plug_dom_sf"/>
</dbReference>
<evidence type="ECO:0000256" key="5">
    <source>
        <dbReference type="ARBA" id="ARBA00023077"/>
    </source>
</evidence>
<dbReference type="HOGENOM" id="CLU_004317_0_1_10"/>
<keyword evidence="7 8" id="KW-0998">Cell outer membrane</keyword>
<dbReference type="InterPro" id="IPR036942">
    <property type="entry name" value="Beta-barrel_TonB_sf"/>
</dbReference>
<evidence type="ECO:0000256" key="10">
    <source>
        <dbReference type="SAM" id="SignalP"/>
    </source>
</evidence>
<comment type="subcellular location">
    <subcellularLocation>
        <location evidence="1 8">Cell outer membrane</location>
        <topology evidence="1 8">Multi-pass membrane protein</topology>
    </subcellularLocation>
</comment>
<dbReference type="OrthoDB" id="9768177at2"/>
<reference evidence="13" key="1">
    <citation type="submission" date="2011-09" db="EMBL/GenBank/DDBJ databases">
        <title>The permanent draft genome of Mucilaginibacter paludis DSM 18603.</title>
        <authorList>
            <consortium name="US DOE Joint Genome Institute (JGI-PGF)"/>
            <person name="Lucas S."/>
            <person name="Han J."/>
            <person name="Lapidus A."/>
            <person name="Bruce D."/>
            <person name="Goodwin L."/>
            <person name="Pitluck S."/>
            <person name="Peters L."/>
            <person name="Kyrpides N."/>
            <person name="Mavromatis K."/>
            <person name="Ivanova N."/>
            <person name="Mikhailova N."/>
            <person name="Held B."/>
            <person name="Detter J.C."/>
            <person name="Tapia R."/>
            <person name="Han C."/>
            <person name="Land M."/>
            <person name="Hauser L."/>
            <person name="Markowitz V."/>
            <person name="Cheng J.-F."/>
            <person name="Hugenholtz P."/>
            <person name="Woyke T."/>
            <person name="Wu D."/>
            <person name="Tindall B."/>
            <person name="Brambilla E."/>
            <person name="Klenk H.-P."/>
            <person name="Eisen J.A."/>
        </authorList>
    </citation>
    <scope>NUCLEOTIDE SEQUENCE [LARGE SCALE GENOMIC DNA]</scope>
    <source>
        <strain evidence="13">DSM 18603</strain>
    </source>
</reference>
<sequence length="1186" mass="130484">MVKIYRNRLCYTCMRITTLLIGIQACFATLLIAGTTSAQNVSLDVRNTNVSQVFSTIEKQAGVTFVYNKTILKDLNAITIKVSNKPLGEVLQLISSQLPLTFKQSGSVIGVSKITAPSKSNAKEAKADPKLLLMKISGKILDEKGQPLAGATIQVKGTDLKTSSDINGLFEINNAPDNVMLVMSFIGYSTQEIAISGLSQPVTIRMEPDNSKLSEVSVVSTGYQQLPKERATGSFAKIDNETYNREVSTDIISRLNGIAPGVLFDSRFGSKQKFSIRGRSTILANDNPLIVIDNFPYDGDINNINPNDVESITILKDAAAASIWGVRAGNGVIVITTKKGRNDQPLKVEWNSNVTVGNKPDLFYSKNFLDASNYVDVEQLLFNKGYYDGDLNNTTTRPVISPVVEILAKKRSGALSATDADGQINALRSNDVRNDFNKFFYRKSVSQQYSLSISGGSAKTTYLFSAGYDNNRQSAVGNSYSRLNLSAYNSFKPVKNLDLSYGLYYVQSESASAPSDYNSIKLSGTKSVYPYAQLADDAGSPLALPNYYRLSYLDGLATGGKLLDWKYRPLQEVNAADNKTTISEIRFTPGIKYTLADGLNAEIRYQYERSTSLNRNDQGQQTYFTRDLINKYTSVSGTTVTRPVPVGDILDLAASTMTGNTARAQVNYNKAFSKHAISALAGTEAKQLTNDSYSNRLYGYNNDLGTNNSALDYTTFFPFYITGSGSIPNTDSNTGATDRYLSYFANASYTYDSRYILSASARIDKSNLFGVKTNQKSVPLWSAGIAWNLGSEAFYHIGWLPYLKLRATYGYGGNVDKTVTALTTGSYTTDLYTGAQSVKITNPGNPELRWEKTGQYNLGADFETRNSILSGSVEYYIKKGVDLIGNSSVDPTTGIINGANQSVVKGNFADFKSHGMDIQLNSRNIDGHFKWGTSLLASYNKDEVTRYNVKTTAANYLNFGSGTDPNQLYPYEGHPVYSIYSYKWAGLDPATGDPMGYDANGNVSKDYVSLTAVAPDGLVYNGPALPVVFGSLRNTFSYGPVSLSVNIAGKFGYYFRRTSINYTELFVNWTGNADYAKRWQQPGDELTTNVPSFPTLPLNSNRDMFYKFSGPLVEKGDHIRLQDVQLGYDLDRKQWRKLPVNSVRFYAYANNIGILWRANRSGTDPDLYGSTLPQPFTLSFGFKGNF</sequence>
<evidence type="ECO:0000256" key="1">
    <source>
        <dbReference type="ARBA" id="ARBA00004571"/>
    </source>
</evidence>